<keyword evidence="4 8" id="KW-0812">Transmembrane</keyword>
<dbReference type="RefSeq" id="XP_008815897.1">
    <property type="nucleotide sequence ID" value="XM_008817675.1"/>
</dbReference>
<evidence type="ECO:0000256" key="5">
    <source>
        <dbReference type="ARBA" id="ARBA00022824"/>
    </source>
</evidence>
<feature type="transmembrane region" description="Helical" evidence="8">
    <location>
        <begin position="79"/>
        <end position="102"/>
    </location>
</feature>
<dbReference type="Proteomes" id="UP000030640">
    <property type="component" value="Unassembled WGS sequence"/>
</dbReference>
<evidence type="ECO:0000256" key="7">
    <source>
        <dbReference type="ARBA" id="ARBA00023136"/>
    </source>
</evidence>
<comment type="function">
    <text evidence="8">Component of the signal peptidase complex (SPC) which catalyzes the cleavage of N-terminal signal sequences from nascent proteins as they are translocated into the lumen of the endoplasmic reticulum. Enhances the enzymatic activity of SPC and facilitates the interactions between different components of the translocation site.</text>
</comment>
<reference evidence="9 10" key="1">
    <citation type="submission" date="2013-02" db="EMBL/GenBank/DDBJ databases">
        <title>The Genome Sequence of Plasmodium inui San Antonio 1.</title>
        <authorList>
            <consortium name="The Broad Institute Genome Sequencing Platform"/>
            <consortium name="The Broad Institute Genome Sequencing Center for Infectious Disease"/>
            <person name="Neafsey D."/>
            <person name="Cheeseman I."/>
            <person name="Volkman S."/>
            <person name="Adams J."/>
            <person name="Walker B."/>
            <person name="Young S.K."/>
            <person name="Zeng Q."/>
            <person name="Gargeya S."/>
            <person name="Fitzgerald M."/>
            <person name="Haas B."/>
            <person name="Abouelleil A."/>
            <person name="Alvarado L."/>
            <person name="Arachchi H.M."/>
            <person name="Berlin A.M."/>
            <person name="Chapman S.B."/>
            <person name="Dewar J."/>
            <person name="Goldberg J."/>
            <person name="Griggs A."/>
            <person name="Gujja S."/>
            <person name="Hansen M."/>
            <person name="Howarth C."/>
            <person name="Imamovic A."/>
            <person name="Larimer J."/>
            <person name="McCowan C."/>
            <person name="Murphy C."/>
            <person name="Neiman D."/>
            <person name="Pearson M."/>
            <person name="Priest M."/>
            <person name="Roberts A."/>
            <person name="Saif S."/>
            <person name="Shea T."/>
            <person name="Sisk P."/>
            <person name="Sykes S."/>
            <person name="Wortman J."/>
            <person name="Nusbaum C."/>
            <person name="Birren B."/>
        </authorList>
    </citation>
    <scope>NUCLEOTIDE SEQUENCE [LARGE SCALE GENOMIC DNA]</scope>
    <source>
        <strain evidence="9 10">San Antonio 1</strain>
    </source>
</reference>
<dbReference type="EMBL" id="KI965466">
    <property type="protein sequence ID" value="EUD67370.1"/>
    <property type="molecule type" value="Genomic_DNA"/>
</dbReference>
<sequence length="185" mass="21788">MPTNKVEDDNEGSIYVVSNLYSEQELKKVAQDYISEKIRDQNFSENIKYSNIRIFLSLLLISIGSYCTIFVQYKKEPMLMINLLIAFFIVSGTLFFWEYLFFEDIFLILRTNNGGVVKLFFELDIQKSALRLTYKMNKQKHSTLFELRKLFKEDGYLVQSYADAMLKQFISDHGKIFKLCDNKKA</sequence>
<dbReference type="InterPro" id="IPR009582">
    <property type="entry name" value="Spc2/SPCS2"/>
</dbReference>
<dbReference type="AlphaFoldDB" id="W7A6E8"/>
<dbReference type="GO" id="GO:0008233">
    <property type="term" value="F:peptidase activity"/>
    <property type="evidence" value="ECO:0007669"/>
    <property type="project" value="UniProtKB-UniRule"/>
</dbReference>
<protein>
    <recommendedName>
        <fullName evidence="3 8">Signal peptidase complex subunit 2</fullName>
    </recommendedName>
</protein>
<feature type="transmembrane region" description="Helical" evidence="8">
    <location>
        <begin position="54"/>
        <end position="73"/>
    </location>
</feature>
<evidence type="ECO:0000256" key="6">
    <source>
        <dbReference type="ARBA" id="ARBA00022989"/>
    </source>
</evidence>
<evidence type="ECO:0000313" key="10">
    <source>
        <dbReference type="Proteomes" id="UP000030640"/>
    </source>
</evidence>
<keyword evidence="7 8" id="KW-0472">Membrane</keyword>
<keyword evidence="10" id="KW-1185">Reference proteome</keyword>
<keyword evidence="5 8" id="KW-0256">Endoplasmic reticulum</keyword>
<proteinExistence type="inferred from homology"/>
<dbReference type="GO" id="GO:0006465">
    <property type="term" value="P:signal peptide processing"/>
    <property type="evidence" value="ECO:0007669"/>
    <property type="project" value="UniProtKB-UniRule"/>
</dbReference>
<comment type="subcellular location">
    <subcellularLocation>
        <location evidence="1 8">Endoplasmic reticulum membrane</location>
        <topology evidence="1 8">Multi-pass membrane protein</topology>
    </subcellularLocation>
</comment>
<accession>W7A6E8</accession>
<dbReference type="VEuPathDB" id="PlasmoDB:C922_02076"/>
<dbReference type="OrthoDB" id="330185at2759"/>
<dbReference type="Pfam" id="PF06703">
    <property type="entry name" value="SPC25"/>
    <property type="match status" value="1"/>
</dbReference>
<keyword evidence="6 8" id="KW-1133">Transmembrane helix</keyword>
<evidence type="ECO:0000256" key="8">
    <source>
        <dbReference type="RuleBase" id="RU368033"/>
    </source>
</evidence>
<evidence type="ECO:0000256" key="4">
    <source>
        <dbReference type="ARBA" id="ARBA00022692"/>
    </source>
</evidence>
<evidence type="ECO:0000256" key="2">
    <source>
        <dbReference type="ARBA" id="ARBA00007324"/>
    </source>
</evidence>
<evidence type="ECO:0000256" key="1">
    <source>
        <dbReference type="ARBA" id="ARBA00004477"/>
    </source>
</evidence>
<dbReference type="GO" id="GO:0005787">
    <property type="term" value="C:signal peptidase complex"/>
    <property type="evidence" value="ECO:0007669"/>
    <property type="project" value="UniProtKB-UniRule"/>
</dbReference>
<evidence type="ECO:0000256" key="3">
    <source>
        <dbReference type="ARBA" id="ARBA00017057"/>
    </source>
</evidence>
<name>W7A6E8_9APIC</name>
<dbReference type="GeneID" id="20037350"/>
<evidence type="ECO:0000313" key="9">
    <source>
        <dbReference type="EMBL" id="EUD67370.1"/>
    </source>
</evidence>
<comment type="similarity">
    <text evidence="2 8">Belongs to the SPCS2 family.</text>
</comment>
<organism evidence="9 10">
    <name type="scientific">Plasmodium inui San Antonio 1</name>
    <dbReference type="NCBI Taxonomy" id="1237626"/>
    <lineage>
        <taxon>Eukaryota</taxon>
        <taxon>Sar</taxon>
        <taxon>Alveolata</taxon>
        <taxon>Apicomplexa</taxon>
        <taxon>Aconoidasida</taxon>
        <taxon>Haemosporida</taxon>
        <taxon>Plasmodiidae</taxon>
        <taxon>Plasmodium</taxon>
        <taxon>Plasmodium (Plasmodium)</taxon>
    </lineage>
</organism>
<gene>
    <name evidence="9" type="ORF">C922_02076</name>
</gene>